<dbReference type="GO" id="GO:0032039">
    <property type="term" value="C:integrator complex"/>
    <property type="evidence" value="ECO:0007669"/>
    <property type="project" value="TreeGrafter"/>
</dbReference>
<dbReference type="AlphaFoldDB" id="A0A9W8HX96"/>
<proteinExistence type="predicted"/>
<keyword evidence="2" id="KW-1185">Reference proteome</keyword>
<dbReference type="Pfam" id="PF13646">
    <property type="entry name" value="HEAT_2"/>
    <property type="match status" value="1"/>
</dbReference>
<dbReference type="EMBL" id="JANBUO010000147">
    <property type="protein sequence ID" value="KAJ2806968.1"/>
    <property type="molecule type" value="Genomic_DNA"/>
</dbReference>
<evidence type="ECO:0000313" key="1">
    <source>
        <dbReference type="EMBL" id="KAJ2806968.1"/>
    </source>
</evidence>
<dbReference type="Proteomes" id="UP001140094">
    <property type="component" value="Unassembled WGS sequence"/>
</dbReference>
<dbReference type="Gene3D" id="1.25.10.10">
    <property type="entry name" value="Leucine-rich Repeat Variant"/>
    <property type="match status" value="2"/>
</dbReference>
<gene>
    <name evidence="1" type="ORF">H4R20_001481</name>
</gene>
<sequence length="998" mass="109803">RPAMSIKRGHSESETATTALGEGQANGSSNGAVLSHHTQANARPYGTYQEAHDALLSLRGACSESEILETGQRALLSACASELPSAVRQMGVRLAMQLCAHPETDTVQAIEGLVRALDTAEPSVRCEIYQALVGIHELKGVMGTPHIPEGTRRALDGAVKRDLNHSQHHLRSASLLVLSAVQGTASDTAIEAMCRYCSDSHPKVRQAALGGILQQHMMGVGLAVEMYDDFVVATKDDFEQVRLVAMELVWAISSSWPEHPVVIQQHGTIEIIRLLDDAFVKLCDMVNDSSVVVRQRACAILGRFTEVSSRFLAQTFSKQVMSHLRRFVPRGRGYAGRNRGVRAGQAAIPTPKGDADVESEEFKLLDSGAAGAFVHGLEDEYQEVRDAAIESITELSFASAEFSAKAVDFLVDMFNDSSDRVRLCAIRALVAIGRRAPLQLTEEQLSIALSAMRDASASVRRGVYNVLSVASLAKGEWLQRLMDDVRGCLERHSEDQLDVYRALASLGRTHTQLIDASFVRTLLDISEHYLNREARIDDPVYAGNVILIMNTARGTRQRLATVLPDYVFSHLPYLRDKYPGCLPSNIADSVPEHLAFVRQMLDRPQTDPSIAKLSLEDARTSQSVAFGHLQELLSQAQAANRSPTLPSLLDRRLREFEQLNKSNDTRVANSNSGHKAVANYALQVRHALRIQELFNSEAWRQSEIISLAAKIMYGAYELESRFLGLDPRCLLALAYLRVFAHTVWLLAHATAQHDPKLVERMHGELELRIQRVSSALHARSVEAPELDALVASLGSKGSVDGTTNNTSLPNSALMQMALDFRPLAFAPRSHLQHTVARLAAAPSLTRRAVEFNHLFPLNLSLSASLEWVVRREDVLVALRLPEQQAVVLHPPPSSLNPLCPYHWALEWDDIPASLPLGSGESTAINLTIAQRQKADIPWSDSFIVAGNALPETYRIGDYYKANANPALLHIRIEISNKPHTVAVNPVEFKPLSSTYTRG</sequence>
<accession>A0A9W8HX96</accession>
<reference evidence="1" key="1">
    <citation type="submission" date="2022-07" db="EMBL/GenBank/DDBJ databases">
        <title>Phylogenomic reconstructions and comparative analyses of Kickxellomycotina fungi.</title>
        <authorList>
            <person name="Reynolds N.K."/>
            <person name="Stajich J.E."/>
            <person name="Barry K."/>
            <person name="Grigoriev I.V."/>
            <person name="Crous P."/>
            <person name="Smith M.E."/>
        </authorList>
    </citation>
    <scope>NUCLEOTIDE SEQUENCE</scope>
    <source>
        <strain evidence="1">NRRL 1565</strain>
    </source>
</reference>
<dbReference type="PANTHER" id="PTHR20938:SF0">
    <property type="entry name" value="INTEGRATOR COMPLEX SUBUNIT 4"/>
    <property type="match status" value="1"/>
</dbReference>
<protein>
    <recommendedName>
        <fullName evidence="3">ARM repeat-containing protein</fullName>
    </recommendedName>
</protein>
<dbReference type="InterPro" id="IPR016024">
    <property type="entry name" value="ARM-type_fold"/>
</dbReference>
<dbReference type="PANTHER" id="PTHR20938">
    <property type="entry name" value="INTEGRATOR COMPLEX SUBUNIT 4"/>
    <property type="match status" value="1"/>
</dbReference>
<feature type="non-terminal residue" evidence="1">
    <location>
        <position position="1"/>
    </location>
</feature>
<dbReference type="GO" id="GO:0016180">
    <property type="term" value="P:snRNA processing"/>
    <property type="evidence" value="ECO:0007669"/>
    <property type="project" value="TreeGrafter"/>
</dbReference>
<evidence type="ECO:0000313" key="2">
    <source>
        <dbReference type="Proteomes" id="UP001140094"/>
    </source>
</evidence>
<dbReference type="InterPro" id="IPR011989">
    <property type="entry name" value="ARM-like"/>
</dbReference>
<name>A0A9W8HX96_9FUNG</name>
<dbReference type="OrthoDB" id="18190at2759"/>
<dbReference type="SUPFAM" id="SSF48371">
    <property type="entry name" value="ARM repeat"/>
    <property type="match status" value="1"/>
</dbReference>
<organism evidence="1 2">
    <name type="scientific">Coemansia guatemalensis</name>
    <dbReference type="NCBI Taxonomy" id="2761395"/>
    <lineage>
        <taxon>Eukaryota</taxon>
        <taxon>Fungi</taxon>
        <taxon>Fungi incertae sedis</taxon>
        <taxon>Zoopagomycota</taxon>
        <taxon>Kickxellomycotina</taxon>
        <taxon>Kickxellomycetes</taxon>
        <taxon>Kickxellales</taxon>
        <taxon>Kickxellaceae</taxon>
        <taxon>Coemansia</taxon>
    </lineage>
</organism>
<evidence type="ECO:0008006" key="3">
    <source>
        <dbReference type="Google" id="ProtNLM"/>
    </source>
</evidence>
<comment type="caution">
    <text evidence="1">The sequence shown here is derived from an EMBL/GenBank/DDBJ whole genome shotgun (WGS) entry which is preliminary data.</text>
</comment>